<gene>
    <name evidence="1" type="ORF">KIM372_08210</name>
</gene>
<protein>
    <submittedName>
        <fullName evidence="1">Uncharacterized protein</fullName>
    </submittedName>
</protein>
<sequence length="244" mass="27994">MPGNRWLGCKARTCYEEGKPLADSAWIVSEQGKVLSSGNMGDALSCPTVAQDGTIWAPYFDEHPVRDDDPVDESSDYGKYTAGDSGMTVFDDHLKVLARHNSPTYVMDVYYSHHDGHSYWYLSYPDWIIDNWSTSGQGEPMAANDELELRGVPFLMYKNRLARLSVFEVEWTRRRRPLDEHVSLYRYPQRSDIASVSRDKVQQTLLTYPNGLQASMDVLVCSWSNKFYLIDKDTSWYEIEAFPS</sequence>
<name>A0ABM8B7R1_9BIFI</name>
<proteinExistence type="predicted"/>
<reference evidence="1 2" key="1">
    <citation type="journal article" date="2023" name="Microbiol. Spectr.">
        <title>Symbiosis of Carpenter Bees with Uncharacterized Lactic Acid Bacteria Showing NAD Auxotrophy.</title>
        <authorList>
            <person name="Kawasaki S."/>
            <person name="Ozawa K."/>
            <person name="Mori T."/>
            <person name="Yamamoto A."/>
            <person name="Ito M."/>
            <person name="Ohkuma M."/>
            <person name="Sakamoto M."/>
            <person name="Matsutani M."/>
        </authorList>
    </citation>
    <scope>NUCLEOTIDE SEQUENCE [LARGE SCALE GENOMIC DNA]</scope>
    <source>
        <strain evidence="1 2">Kim37-2</strain>
    </source>
</reference>
<dbReference type="Proteomes" id="UP001321766">
    <property type="component" value="Chromosome"/>
</dbReference>
<evidence type="ECO:0000313" key="1">
    <source>
        <dbReference type="EMBL" id="BDR52914.1"/>
    </source>
</evidence>
<evidence type="ECO:0000313" key="2">
    <source>
        <dbReference type="Proteomes" id="UP001321766"/>
    </source>
</evidence>
<keyword evidence="2" id="KW-1185">Reference proteome</keyword>
<accession>A0ABM8B7R1</accession>
<organism evidence="1 2">
    <name type="scientific">Bombiscardovia nodaiensis</name>
    <dbReference type="NCBI Taxonomy" id="2932181"/>
    <lineage>
        <taxon>Bacteria</taxon>
        <taxon>Bacillati</taxon>
        <taxon>Actinomycetota</taxon>
        <taxon>Actinomycetes</taxon>
        <taxon>Bifidobacteriales</taxon>
        <taxon>Bifidobacteriaceae</taxon>
        <taxon>Bombiscardovia</taxon>
    </lineage>
</organism>
<dbReference type="EMBL" id="AP026798">
    <property type="protein sequence ID" value="BDR52914.1"/>
    <property type="molecule type" value="Genomic_DNA"/>
</dbReference>